<gene>
    <name evidence="15" type="ORF">A3K86_02285</name>
</gene>
<keyword evidence="9 12" id="KW-1133">Transmembrane helix</keyword>
<dbReference type="Gene3D" id="3.30.1360.60">
    <property type="entry name" value="Glucose permease domain IIB"/>
    <property type="match status" value="1"/>
</dbReference>
<feature type="transmembrane region" description="Helical" evidence="12">
    <location>
        <begin position="183"/>
        <end position="201"/>
    </location>
</feature>
<reference evidence="15 16" key="1">
    <citation type="submission" date="2016-03" db="EMBL/GenBank/DDBJ databases">
        <title>Photobacterium proteolyticum sp. nov. a protease producing bacterium isolated from ocean sediments of Laizhou Bay.</title>
        <authorList>
            <person name="Li Y."/>
        </authorList>
    </citation>
    <scope>NUCLEOTIDE SEQUENCE [LARGE SCALE GENOMIC DNA]</scope>
    <source>
        <strain evidence="15 16">R-40508</strain>
    </source>
</reference>
<dbReference type="GO" id="GO:0090563">
    <property type="term" value="F:protein-phosphocysteine-sugar phosphotransferase activity"/>
    <property type="evidence" value="ECO:0007669"/>
    <property type="project" value="TreeGrafter"/>
</dbReference>
<evidence type="ECO:0000256" key="10">
    <source>
        <dbReference type="ARBA" id="ARBA00023136"/>
    </source>
</evidence>
<dbReference type="GO" id="GO:0015572">
    <property type="term" value="F:N-acetylglucosamine transmembrane transporter activity"/>
    <property type="evidence" value="ECO:0007669"/>
    <property type="project" value="InterPro"/>
</dbReference>
<dbReference type="FunFam" id="3.30.1360.60:FF:000001">
    <property type="entry name" value="PTS system glucose-specific IIBC component PtsG"/>
    <property type="match status" value="1"/>
</dbReference>
<evidence type="ECO:0000259" key="13">
    <source>
        <dbReference type="PROSITE" id="PS51098"/>
    </source>
</evidence>
<comment type="caution">
    <text evidence="15">The sequence shown here is derived from an EMBL/GenBank/DDBJ whole genome shotgun (WGS) entry which is preliminary data.</text>
</comment>
<dbReference type="InterPro" id="IPR036878">
    <property type="entry name" value="Glu_permease_IIB"/>
</dbReference>
<evidence type="ECO:0000256" key="5">
    <source>
        <dbReference type="ARBA" id="ARBA00022679"/>
    </source>
</evidence>
<evidence type="ECO:0000259" key="14">
    <source>
        <dbReference type="PROSITE" id="PS51103"/>
    </source>
</evidence>
<dbReference type="InterPro" id="IPR013013">
    <property type="entry name" value="PTS_EIIC_1"/>
</dbReference>
<feature type="transmembrane region" description="Helical" evidence="12">
    <location>
        <begin position="12"/>
        <end position="32"/>
    </location>
</feature>
<feature type="active site" description="Phosphocysteine intermediate; for EIIB activity" evidence="11">
    <location>
        <position position="404"/>
    </location>
</feature>
<dbReference type="GO" id="GO:0008982">
    <property type="term" value="F:protein-N(PI)-phosphohistidine-sugar phosphotransferase activity"/>
    <property type="evidence" value="ECO:0007669"/>
    <property type="project" value="InterPro"/>
</dbReference>
<dbReference type="OrthoDB" id="7571469at2"/>
<evidence type="ECO:0000313" key="16">
    <source>
        <dbReference type="Proteomes" id="UP000078503"/>
    </source>
</evidence>
<keyword evidence="7 12" id="KW-0812">Transmembrane</keyword>
<evidence type="ECO:0000256" key="8">
    <source>
        <dbReference type="ARBA" id="ARBA00022777"/>
    </source>
</evidence>
<keyword evidence="16" id="KW-1185">Reference proteome</keyword>
<evidence type="ECO:0000313" key="15">
    <source>
        <dbReference type="EMBL" id="OAN17768.1"/>
    </source>
</evidence>
<dbReference type="Proteomes" id="UP000078503">
    <property type="component" value="Unassembled WGS sequence"/>
</dbReference>
<feature type="domain" description="PTS EIIB type-1" evidence="13">
    <location>
        <begin position="382"/>
        <end position="457"/>
    </location>
</feature>
<accession>A0A178KK77</accession>
<evidence type="ECO:0000256" key="2">
    <source>
        <dbReference type="ARBA" id="ARBA00022448"/>
    </source>
</evidence>
<dbReference type="GO" id="GO:0009401">
    <property type="term" value="P:phosphoenolpyruvate-dependent sugar phosphotransferase system"/>
    <property type="evidence" value="ECO:0007669"/>
    <property type="project" value="UniProtKB-KW"/>
</dbReference>
<protein>
    <submittedName>
        <fullName evidence="15">PTS sugar transporter</fullName>
    </submittedName>
</protein>
<keyword evidence="8" id="KW-0418">Kinase</keyword>
<dbReference type="AlphaFoldDB" id="A0A178KK77"/>
<dbReference type="Pfam" id="PF02378">
    <property type="entry name" value="PTS_EIIC"/>
    <property type="match status" value="1"/>
</dbReference>
<comment type="subcellular location">
    <subcellularLocation>
        <location evidence="1">Cell membrane</location>
        <topology evidence="1">Multi-pass membrane protein</topology>
    </subcellularLocation>
</comment>
<feature type="transmembrane region" description="Helical" evidence="12">
    <location>
        <begin position="221"/>
        <end position="246"/>
    </location>
</feature>
<feature type="transmembrane region" description="Helical" evidence="12">
    <location>
        <begin position="277"/>
        <end position="301"/>
    </location>
</feature>
<evidence type="ECO:0000256" key="11">
    <source>
        <dbReference type="PROSITE-ProRule" id="PRU00421"/>
    </source>
</evidence>
<dbReference type="RefSeq" id="WP_068327072.1">
    <property type="nucleotide sequence ID" value="NZ_LVHF01000012.1"/>
</dbReference>
<proteinExistence type="predicted"/>
<feature type="domain" description="PTS EIIC type-1" evidence="14">
    <location>
        <begin position="1"/>
        <end position="365"/>
    </location>
</feature>
<feature type="transmembrane region" description="Helical" evidence="12">
    <location>
        <begin position="70"/>
        <end position="90"/>
    </location>
</feature>
<dbReference type="InterPro" id="IPR050429">
    <property type="entry name" value="PTS_Glucose_EIICBA"/>
</dbReference>
<dbReference type="GO" id="GO:0015764">
    <property type="term" value="P:N-acetylglucosamine transport"/>
    <property type="evidence" value="ECO:0007669"/>
    <property type="project" value="TreeGrafter"/>
</dbReference>
<dbReference type="GO" id="GO:0016301">
    <property type="term" value="F:kinase activity"/>
    <property type="evidence" value="ECO:0007669"/>
    <property type="project" value="UniProtKB-KW"/>
</dbReference>
<sequence length="457" mass="48687">MNVLGYFQKLGKALMLPIAVLPVAGLLVRFGQPDLLDVAFIAQGGQAIFDNIALLFAMGVAAGLSKDGSAAAAIAAVVGHFVMLAALTTLNADIDPGVAGGIIAGIAAGHLYNRFHNIQLPEFLGFFAGKRFVPIITGLVALGIAIAFSLVWPPIQSAINSLGEWMLGSGMAGTFTYGFANRLLIPFGLHHILNTMVWFVFGEYNGVTGEISRFWAEDPQAGLMLAGFFPVMMFGLPAAAAAFYVCAKAENKARVAGMLFSVGFTSFLTGITEPLEFLFMFLAPALYVVHAVFMGLSLVIAYLLDVHLVFSFSAGLIDYVLNFNAPAAVNAWKLLPLGLAFAVLYFVTFTFAIRTFDLKTPGREDEEVVEDEILSGEEVAGNELAGAYLAALGGKENLTDIDACITRLRLTVKDRSKVNDAKVRSLGAKGIVNVGDNNVQVVLGPQAEMIATEMKLL</sequence>
<dbReference type="SUPFAM" id="SSF55604">
    <property type="entry name" value="Glucose permease domain IIB"/>
    <property type="match status" value="1"/>
</dbReference>
<name>A0A178KK77_9GAMM</name>
<feature type="transmembrane region" description="Helical" evidence="12">
    <location>
        <begin position="38"/>
        <end position="58"/>
    </location>
</feature>
<evidence type="ECO:0000256" key="3">
    <source>
        <dbReference type="ARBA" id="ARBA00022475"/>
    </source>
</evidence>
<evidence type="ECO:0000256" key="1">
    <source>
        <dbReference type="ARBA" id="ARBA00004651"/>
    </source>
</evidence>
<feature type="transmembrane region" description="Helical" evidence="12">
    <location>
        <begin position="334"/>
        <end position="353"/>
    </location>
</feature>
<keyword evidence="3" id="KW-1003">Cell membrane</keyword>
<evidence type="ECO:0000256" key="6">
    <source>
        <dbReference type="ARBA" id="ARBA00022683"/>
    </source>
</evidence>
<feature type="transmembrane region" description="Helical" evidence="12">
    <location>
        <begin position="253"/>
        <end position="271"/>
    </location>
</feature>
<dbReference type="PANTHER" id="PTHR30009">
    <property type="entry name" value="CYTOCHROME C-TYPE SYNTHESIS PROTEIN AND PTS TRANSMEMBRANE COMPONENT"/>
    <property type="match status" value="1"/>
</dbReference>
<dbReference type="InterPro" id="IPR001996">
    <property type="entry name" value="PTS_IIB_1"/>
</dbReference>
<dbReference type="InterPro" id="IPR003352">
    <property type="entry name" value="PTS_EIIC"/>
</dbReference>
<dbReference type="PROSITE" id="PS51098">
    <property type="entry name" value="PTS_EIIB_TYPE_1"/>
    <property type="match status" value="1"/>
</dbReference>
<feature type="transmembrane region" description="Helical" evidence="12">
    <location>
        <begin position="132"/>
        <end position="152"/>
    </location>
</feature>
<dbReference type="GO" id="GO:0019866">
    <property type="term" value="C:organelle inner membrane"/>
    <property type="evidence" value="ECO:0007669"/>
    <property type="project" value="InterPro"/>
</dbReference>
<keyword evidence="2" id="KW-0813">Transport</keyword>
<dbReference type="PROSITE" id="PS51103">
    <property type="entry name" value="PTS_EIIC_TYPE_1"/>
    <property type="match status" value="1"/>
</dbReference>
<dbReference type="STRING" id="858640.A3K86_02285"/>
<keyword evidence="5" id="KW-0808">Transferase</keyword>
<evidence type="ECO:0000256" key="7">
    <source>
        <dbReference type="ARBA" id="ARBA00022692"/>
    </source>
</evidence>
<organism evidence="15 16">
    <name type="scientific">Photobacterium jeanii</name>
    <dbReference type="NCBI Taxonomy" id="858640"/>
    <lineage>
        <taxon>Bacteria</taxon>
        <taxon>Pseudomonadati</taxon>
        <taxon>Pseudomonadota</taxon>
        <taxon>Gammaproteobacteria</taxon>
        <taxon>Vibrionales</taxon>
        <taxon>Vibrionaceae</taxon>
        <taxon>Photobacterium</taxon>
    </lineage>
</organism>
<evidence type="ECO:0000256" key="4">
    <source>
        <dbReference type="ARBA" id="ARBA00022597"/>
    </source>
</evidence>
<dbReference type="PROSITE" id="PS01035">
    <property type="entry name" value="PTS_EIIB_TYPE_1_CYS"/>
    <property type="match status" value="1"/>
</dbReference>
<dbReference type="CDD" id="cd00212">
    <property type="entry name" value="PTS_IIB_glc"/>
    <property type="match status" value="1"/>
</dbReference>
<keyword evidence="6" id="KW-0598">Phosphotransferase system</keyword>
<dbReference type="InterPro" id="IPR018113">
    <property type="entry name" value="PTrfase_EIIB_Cys"/>
</dbReference>
<dbReference type="InterPro" id="IPR010974">
    <property type="entry name" value="PTS_IIBC_nag"/>
</dbReference>
<dbReference type="NCBIfam" id="TIGR00826">
    <property type="entry name" value="EIIB_glc"/>
    <property type="match status" value="1"/>
</dbReference>
<dbReference type="Pfam" id="PF00367">
    <property type="entry name" value="PTS_EIIB"/>
    <property type="match status" value="1"/>
</dbReference>
<dbReference type="NCBIfam" id="TIGR01998">
    <property type="entry name" value="PTS-II-BC-nag"/>
    <property type="match status" value="1"/>
</dbReference>
<dbReference type="PANTHER" id="PTHR30009:SF4">
    <property type="entry name" value="PTS SYSTEM N-ACETYLGLUCOSAMINE-SPECIFIC EIICBA COMPONENT"/>
    <property type="match status" value="1"/>
</dbReference>
<evidence type="ECO:0000256" key="12">
    <source>
        <dbReference type="SAM" id="Phobius"/>
    </source>
</evidence>
<dbReference type="EMBL" id="LVHF01000012">
    <property type="protein sequence ID" value="OAN17768.1"/>
    <property type="molecule type" value="Genomic_DNA"/>
</dbReference>
<dbReference type="GO" id="GO:0005886">
    <property type="term" value="C:plasma membrane"/>
    <property type="evidence" value="ECO:0007669"/>
    <property type="project" value="UniProtKB-SubCell"/>
</dbReference>
<keyword evidence="10 12" id="KW-0472">Membrane</keyword>
<evidence type="ECO:0000256" key="9">
    <source>
        <dbReference type="ARBA" id="ARBA00022989"/>
    </source>
</evidence>
<keyword evidence="4 15" id="KW-0762">Sugar transport</keyword>